<evidence type="ECO:0000259" key="1">
    <source>
        <dbReference type="Pfam" id="PF10615"/>
    </source>
</evidence>
<protein>
    <recommendedName>
        <fullName evidence="1">DUF2470 domain-containing protein</fullName>
    </recommendedName>
</protein>
<dbReference type="EMBL" id="BJXB01000007">
    <property type="protein sequence ID" value="GEM46386.1"/>
    <property type="molecule type" value="Genomic_DNA"/>
</dbReference>
<sequence>MTQTERIPLSPNSTRSTIGHINSDHLREMLVLAHGLTDATWAQEARLKEIYTDALELTVTAKDRSESRFVDFEQAVKTGGQAHQAIKGLVQKARTNLQQP</sequence>
<accession>A0A511N1Y0</accession>
<reference evidence="2 3" key="1">
    <citation type="submission" date="2019-07" db="EMBL/GenBank/DDBJ databases">
        <title>Whole genome shotgun sequence of Deinococcus cellulosilyticus NBRC 106333.</title>
        <authorList>
            <person name="Hosoyama A."/>
            <person name="Uohara A."/>
            <person name="Ohji S."/>
            <person name="Ichikawa N."/>
        </authorList>
    </citation>
    <scope>NUCLEOTIDE SEQUENCE [LARGE SCALE GENOMIC DNA]</scope>
    <source>
        <strain evidence="2 3">NBRC 106333</strain>
    </source>
</reference>
<dbReference type="InterPro" id="IPR037119">
    <property type="entry name" value="Haem_oxidase_HugZ-like_sf"/>
</dbReference>
<dbReference type="Gene3D" id="3.20.180.10">
    <property type="entry name" value="PNP-oxidase-like"/>
    <property type="match status" value="1"/>
</dbReference>
<keyword evidence="3" id="KW-1185">Reference proteome</keyword>
<dbReference type="InterPro" id="IPR019595">
    <property type="entry name" value="DUF2470"/>
</dbReference>
<dbReference type="RefSeq" id="WP_146884199.1">
    <property type="nucleotide sequence ID" value="NZ_BJXB01000007.1"/>
</dbReference>
<gene>
    <name evidence="2" type="ORF">DC3_20210</name>
</gene>
<proteinExistence type="predicted"/>
<evidence type="ECO:0000313" key="3">
    <source>
        <dbReference type="Proteomes" id="UP000321306"/>
    </source>
</evidence>
<dbReference type="Pfam" id="PF10615">
    <property type="entry name" value="DUF2470"/>
    <property type="match status" value="1"/>
</dbReference>
<feature type="domain" description="DUF2470" evidence="1">
    <location>
        <begin position="16"/>
        <end position="86"/>
    </location>
</feature>
<comment type="caution">
    <text evidence="2">The sequence shown here is derived from an EMBL/GenBank/DDBJ whole genome shotgun (WGS) entry which is preliminary data.</text>
</comment>
<dbReference type="AlphaFoldDB" id="A0A511N1Y0"/>
<evidence type="ECO:0000313" key="2">
    <source>
        <dbReference type="EMBL" id="GEM46386.1"/>
    </source>
</evidence>
<dbReference type="Proteomes" id="UP000321306">
    <property type="component" value="Unassembled WGS sequence"/>
</dbReference>
<organism evidence="2 3">
    <name type="scientific">Deinococcus cellulosilyticus (strain DSM 18568 / NBRC 106333 / KACC 11606 / 5516J-15)</name>
    <dbReference type="NCBI Taxonomy" id="1223518"/>
    <lineage>
        <taxon>Bacteria</taxon>
        <taxon>Thermotogati</taxon>
        <taxon>Deinococcota</taxon>
        <taxon>Deinococci</taxon>
        <taxon>Deinococcales</taxon>
        <taxon>Deinococcaceae</taxon>
        <taxon>Deinococcus</taxon>
    </lineage>
</organism>
<name>A0A511N1Y0_DEIC1</name>